<proteinExistence type="predicted"/>
<feature type="signal peptide" evidence="1">
    <location>
        <begin position="1"/>
        <end position="34"/>
    </location>
</feature>
<accession>A0A6U4A2I4</accession>
<gene>
    <name evidence="2" type="ORF">DBRI1063_LOCUS299</name>
</gene>
<organism evidence="2">
    <name type="scientific">Ditylum brightwellii</name>
    <dbReference type="NCBI Taxonomy" id="49249"/>
    <lineage>
        <taxon>Eukaryota</taxon>
        <taxon>Sar</taxon>
        <taxon>Stramenopiles</taxon>
        <taxon>Ochrophyta</taxon>
        <taxon>Bacillariophyta</taxon>
        <taxon>Mediophyceae</taxon>
        <taxon>Lithodesmiophycidae</taxon>
        <taxon>Lithodesmiales</taxon>
        <taxon>Lithodesmiaceae</taxon>
        <taxon>Ditylum</taxon>
    </lineage>
</organism>
<evidence type="ECO:0000313" key="2">
    <source>
        <dbReference type="EMBL" id="CAD9313893.1"/>
    </source>
</evidence>
<sequence>MMTPANGASPRVAMSIRWKPRWSFLSLLLMLAHASPVAAVLVFKRTVSCNRAAPSIPQRGNECLSQKRSNLSLRTAWSAAMPSQARQVIGHTMTKLSAGNGGDIDDDPSEPAPIDKFRSLMGTLYGVAGLAHAGDCYLGQSQLLAAAGSPPVTDLPPQGQLLVGIWCAAGPLAYAASKLGGRIADAGLVVYGLIEVAGGVTLNQYLLSGGSSGAVEIDAVTNALGVQAIVLASWLYSNNKQGS</sequence>
<protein>
    <submittedName>
        <fullName evidence="2">Uncharacterized protein</fullName>
    </submittedName>
</protein>
<name>A0A6U4A2I4_9STRA</name>
<dbReference type="EMBL" id="HBGN01000484">
    <property type="protein sequence ID" value="CAD9313893.1"/>
    <property type="molecule type" value="Transcribed_RNA"/>
</dbReference>
<keyword evidence="1" id="KW-0732">Signal</keyword>
<evidence type="ECO:0000256" key="1">
    <source>
        <dbReference type="SAM" id="SignalP"/>
    </source>
</evidence>
<feature type="chain" id="PRO_5030160290" evidence="1">
    <location>
        <begin position="35"/>
        <end position="243"/>
    </location>
</feature>
<reference evidence="2" key="1">
    <citation type="submission" date="2021-01" db="EMBL/GenBank/DDBJ databases">
        <authorList>
            <person name="Corre E."/>
            <person name="Pelletier E."/>
            <person name="Niang G."/>
            <person name="Scheremetjew M."/>
            <person name="Finn R."/>
            <person name="Kale V."/>
            <person name="Holt S."/>
            <person name="Cochrane G."/>
            <person name="Meng A."/>
            <person name="Brown T."/>
            <person name="Cohen L."/>
        </authorList>
    </citation>
    <scope>NUCLEOTIDE SEQUENCE</scope>
    <source>
        <strain evidence="2">Pop2</strain>
    </source>
</reference>
<dbReference type="AlphaFoldDB" id="A0A6U4A2I4"/>